<organism evidence="1 2">
    <name type="scientific">Polyporus arcularius HHB13444</name>
    <dbReference type="NCBI Taxonomy" id="1314778"/>
    <lineage>
        <taxon>Eukaryota</taxon>
        <taxon>Fungi</taxon>
        <taxon>Dikarya</taxon>
        <taxon>Basidiomycota</taxon>
        <taxon>Agaricomycotina</taxon>
        <taxon>Agaricomycetes</taxon>
        <taxon>Polyporales</taxon>
        <taxon>Polyporaceae</taxon>
        <taxon>Polyporus</taxon>
    </lineage>
</organism>
<dbReference type="InParanoid" id="A0A5C3NJ28"/>
<name>A0A5C3NJ28_9APHY</name>
<dbReference type="Proteomes" id="UP000308197">
    <property type="component" value="Unassembled WGS sequence"/>
</dbReference>
<keyword evidence="2" id="KW-1185">Reference proteome</keyword>
<evidence type="ECO:0000313" key="1">
    <source>
        <dbReference type="EMBL" id="TFK77741.1"/>
    </source>
</evidence>
<dbReference type="EMBL" id="ML213215">
    <property type="protein sequence ID" value="TFK77741.1"/>
    <property type="molecule type" value="Genomic_DNA"/>
</dbReference>
<proteinExistence type="predicted"/>
<evidence type="ECO:0000313" key="2">
    <source>
        <dbReference type="Proteomes" id="UP000308197"/>
    </source>
</evidence>
<accession>A0A5C3NJ28</accession>
<gene>
    <name evidence="1" type="ORF">K466DRAFT_607758</name>
</gene>
<reference evidence="1 2" key="1">
    <citation type="journal article" date="2019" name="Nat. Ecol. Evol.">
        <title>Megaphylogeny resolves global patterns of mushroom evolution.</title>
        <authorList>
            <person name="Varga T."/>
            <person name="Krizsan K."/>
            <person name="Foldi C."/>
            <person name="Dima B."/>
            <person name="Sanchez-Garcia M."/>
            <person name="Sanchez-Ramirez S."/>
            <person name="Szollosi G.J."/>
            <person name="Szarkandi J.G."/>
            <person name="Papp V."/>
            <person name="Albert L."/>
            <person name="Andreopoulos W."/>
            <person name="Angelini C."/>
            <person name="Antonin V."/>
            <person name="Barry K.W."/>
            <person name="Bougher N.L."/>
            <person name="Buchanan P."/>
            <person name="Buyck B."/>
            <person name="Bense V."/>
            <person name="Catcheside P."/>
            <person name="Chovatia M."/>
            <person name="Cooper J."/>
            <person name="Damon W."/>
            <person name="Desjardin D."/>
            <person name="Finy P."/>
            <person name="Geml J."/>
            <person name="Haridas S."/>
            <person name="Hughes K."/>
            <person name="Justo A."/>
            <person name="Karasinski D."/>
            <person name="Kautmanova I."/>
            <person name="Kiss B."/>
            <person name="Kocsube S."/>
            <person name="Kotiranta H."/>
            <person name="LaButti K.M."/>
            <person name="Lechner B.E."/>
            <person name="Liimatainen K."/>
            <person name="Lipzen A."/>
            <person name="Lukacs Z."/>
            <person name="Mihaltcheva S."/>
            <person name="Morgado L.N."/>
            <person name="Niskanen T."/>
            <person name="Noordeloos M.E."/>
            <person name="Ohm R.A."/>
            <person name="Ortiz-Santana B."/>
            <person name="Ovrebo C."/>
            <person name="Racz N."/>
            <person name="Riley R."/>
            <person name="Savchenko A."/>
            <person name="Shiryaev A."/>
            <person name="Soop K."/>
            <person name="Spirin V."/>
            <person name="Szebenyi C."/>
            <person name="Tomsovsky M."/>
            <person name="Tulloss R.E."/>
            <person name="Uehling J."/>
            <person name="Grigoriev I.V."/>
            <person name="Vagvolgyi C."/>
            <person name="Papp T."/>
            <person name="Martin F.M."/>
            <person name="Miettinen O."/>
            <person name="Hibbett D.S."/>
            <person name="Nagy L.G."/>
        </authorList>
    </citation>
    <scope>NUCLEOTIDE SEQUENCE [LARGE SCALE GENOMIC DNA]</scope>
    <source>
        <strain evidence="1 2">HHB13444</strain>
    </source>
</reference>
<sequence length="115" mass="12428">MPGLVAPVNGQAFYKKRDGASFTGLLLAAVLHIVRAALEVRHHQADILRAALAGHELVVFRLHPPPTTSFFPATSGWHWLARVSHVAAASAHVAITGTLCRRRPPFVRLTASPAR</sequence>
<dbReference type="AlphaFoldDB" id="A0A5C3NJ28"/>
<protein>
    <submittedName>
        <fullName evidence="1">Uncharacterized protein</fullName>
    </submittedName>
</protein>